<keyword evidence="1" id="KW-0378">Hydrolase</keyword>
<comment type="caution">
    <text evidence="1">The sequence shown here is derived from an EMBL/GenBank/DDBJ whole genome shotgun (WGS) entry which is preliminary data.</text>
</comment>
<dbReference type="InterPro" id="IPR051806">
    <property type="entry name" value="HAD-like_SPP"/>
</dbReference>
<gene>
    <name evidence="1" type="ORF">ACFOHH_11870</name>
</gene>
<dbReference type="SUPFAM" id="SSF56784">
    <property type="entry name" value="HAD-like"/>
    <property type="match status" value="1"/>
</dbReference>
<keyword evidence="2" id="KW-1185">Reference proteome</keyword>
<evidence type="ECO:0000313" key="1">
    <source>
        <dbReference type="EMBL" id="MFC3073801.1"/>
    </source>
</evidence>
<dbReference type="NCBIfam" id="TIGR01509">
    <property type="entry name" value="HAD-SF-IA-v3"/>
    <property type="match status" value="1"/>
</dbReference>
<sequence length="219" mass="23145">MGKKLFIFDCDGVLVDSEPLAAEAYVRVYARHGLAITADVIAQCVGMKQADILRRIEALTGHAYPPGHEADIWTETRAVFAESLAPMPGIRAFLERLAAPACVASSSSVERIEFSLAATGLLPFFAGNVFSSSMVRNGKPAPDLFLFAAERMGVDPADCVVIEDSPFGVQGAVAAGMAVIGFTGGGHTTPTHAETLRRAGAGRIFSHWDEIAEDLIPAA</sequence>
<dbReference type="PANTHER" id="PTHR43481:SF4">
    <property type="entry name" value="GLYCEROL-1-PHOSPHATE PHOSPHOHYDROLASE 1-RELATED"/>
    <property type="match status" value="1"/>
</dbReference>
<dbReference type="CDD" id="cd07526">
    <property type="entry name" value="HAD_BPGM_like"/>
    <property type="match status" value="1"/>
</dbReference>
<dbReference type="InterPro" id="IPR023198">
    <property type="entry name" value="PGP-like_dom2"/>
</dbReference>
<dbReference type="InterPro" id="IPR023214">
    <property type="entry name" value="HAD_sf"/>
</dbReference>
<accession>A0ABV7DFR0</accession>
<evidence type="ECO:0000313" key="2">
    <source>
        <dbReference type="Proteomes" id="UP001595377"/>
    </source>
</evidence>
<name>A0ABV7DFR0_9HYPH</name>
<dbReference type="Gene3D" id="1.10.150.240">
    <property type="entry name" value="Putative phosphatase, domain 2"/>
    <property type="match status" value="1"/>
</dbReference>
<protein>
    <submittedName>
        <fullName evidence="1">HAD family hydrolase</fullName>
    </submittedName>
</protein>
<dbReference type="RefSeq" id="WP_257313304.1">
    <property type="nucleotide sequence ID" value="NZ_JANFDG010000004.1"/>
</dbReference>
<dbReference type="Proteomes" id="UP001595377">
    <property type="component" value="Unassembled WGS sequence"/>
</dbReference>
<organism evidence="1 2">
    <name type="scientific">Shinella pollutisoli</name>
    <dbReference type="NCBI Taxonomy" id="2250594"/>
    <lineage>
        <taxon>Bacteria</taxon>
        <taxon>Pseudomonadati</taxon>
        <taxon>Pseudomonadota</taxon>
        <taxon>Alphaproteobacteria</taxon>
        <taxon>Hyphomicrobiales</taxon>
        <taxon>Rhizobiaceae</taxon>
        <taxon>Shinella</taxon>
    </lineage>
</organism>
<dbReference type="GO" id="GO:0016787">
    <property type="term" value="F:hydrolase activity"/>
    <property type="evidence" value="ECO:0007669"/>
    <property type="project" value="UniProtKB-KW"/>
</dbReference>
<dbReference type="EMBL" id="JBHRSP010000017">
    <property type="protein sequence ID" value="MFC3073801.1"/>
    <property type="molecule type" value="Genomic_DNA"/>
</dbReference>
<dbReference type="SFLD" id="SFLDG01135">
    <property type="entry name" value="C1.5.6:_HAD__Beta-PGM__Phospha"/>
    <property type="match status" value="1"/>
</dbReference>
<dbReference type="InterPro" id="IPR036412">
    <property type="entry name" value="HAD-like_sf"/>
</dbReference>
<dbReference type="InterPro" id="IPR006439">
    <property type="entry name" value="HAD-SF_hydro_IA"/>
</dbReference>
<dbReference type="SFLD" id="SFLDG01129">
    <property type="entry name" value="C1.5:_HAD__Beta-PGM__Phosphata"/>
    <property type="match status" value="1"/>
</dbReference>
<dbReference type="Pfam" id="PF00702">
    <property type="entry name" value="Hydrolase"/>
    <property type="match status" value="1"/>
</dbReference>
<dbReference type="SFLD" id="SFLDS00003">
    <property type="entry name" value="Haloacid_Dehalogenase"/>
    <property type="match status" value="1"/>
</dbReference>
<proteinExistence type="predicted"/>
<reference evidence="2" key="1">
    <citation type="journal article" date="2019" name="Int. J. Syst. Evol. Microbiol.">
        <title>The Global Catalogue of Microorganisms (GCM) 10K type strain sequencing project: providing services to taxonomists for standard genome sequencing and annotation.</title>
        <authorList>
            <consortium name="The Broad Institute Genomics Platform"/>
            <consortium name="The Broad Institute Genome Sequencing Center for Infectious Disease"/>
            <person name="Wu L."/>
            <person name="Ma J."/>
        </authorList>
    </citation>
    <scope>NUCLEOTIDE SEQUENCE [LARGE SCALE GENOMIC DNA]</scope>
    <source>
        <strain evidence="2">KCTC 52677</strain>
    </source>
</reference>
<dbReference type="Gene3D" id="3.40.50.1000">
    <property type="entry name" value="HAD superfamily/HAD-like"/>
    <property type="match status" value="1"/>
</dbReference>
<dbReference type="PANTHER" id="PTHR43481">
    <property type="entry name" value="FRUCTOSE-1-PHOSPHATE PHOSPHATASE"/>
    <property type="match status" value="1"/>
</dbReference>